<evidence type="ECO:0000313" key="2">
    <source>
        <dbReference type="EMBL" id="AGA24879.1"/>
    </source>
</evidence>
<accession>L0D672</accession>
<reference evidence="2 3" key="1">
    <citation type="submission" date="2012-02" db="EMBL/GenBank/DDBJ databases">
        <title>Complete sequence of chromosome of Singulisphaera acidiphila DSM 18658.</title>
        <authorList>
            <consortium name="US DOE Joint Genome Institute (JGI-PGF)"/>
            <person name="Lucas S."/>
            <person name="Copeland A."/>
            <person name="Lapidus A."/>
            <person name="Glavina del Rio T."/>
            <person name="Dalin E."/>
            <person name="Tice H."/>
            <person name="Bruce D."/>
            <person name="Goodwin L."/>
            <person name="Pitluck S."/>
            <person name="Peters L."/>
            <person name="Ovchinnikova G."/>
            <person name="Chertkov O."/>
            <person name="Kyrpides N."/>
            <person name="Mavromatis K."/>
            <person name="Ivanova N."/>
            <person name="Brettin T."/>
            <person name="Detter J.C."/>
            <person name="Han C."/>
            <person name="Larimer F."/>
            <person name="Land M."/>
            <person name="Hauser L."/>
            <person name="Markowitz V."/>
            <person name="Cheng J.-F."/>
            <person name="Hugenholtz P."/>
            <person name="Woyke T."/>
            <person name="Wu D."/>
            <person name="Tindall B."/>
            <person name="Pomrenke H."/>
            <person name="Brambilla E."/>
            <person name="Klenk H.-P."/>
            <person name="Eisen J.A."/>
        </authorList>
    </citation>
    <scope>NUCLEOTIDE SEQUENCE [LARGE SCALE GENOMIC DNA]</scope>
    <source>
        <strain evidence="3">ATCC BAA-1392 / DSM 18658 / VKM B-2454 / MOB10</strain>
    </source>
</reference>
<dbReference type="Proteomes" id="UP000010798">
    <property type="component" value="Chromosome"/>
</dbReference>
<keyword evidence="1" id="KW-0472">Membrane</keyword>
<evidence type="ECO:0000313" key="3">
    <source>
        <dbReference type="Proteomes" id="UP000010798"/>
    </source>
</evidence>
<dbReference type="AlphaFoldDB" id="L0D672"/>
<gene>
    <name evidence="2" type="ordered locus">Sinac_0441</name>
</gene>
<dbReference type="KEGG" id="saci:Sinac_0441"/>
<keyword evidence="1" id="KW-0812">Transmembrane</keyword>
<name>L0D672_SINAD</name>
<organism evidence="2 3">
    <name type="scientific">Singulisphaera acidiphila (strain ATCC BAA-1392 / DSM 18658 / VKM B-2454 / MOB10)</name>
    <dbReference type="NCBI Taxonomy" id="886293"/>
    <lineage>
        <taxon>Bacteria</taxon>
        <taxon>Pseudomonadati</taxon>
        <taxon>Planctomycetota</taxon>
        <taxon>Planctomycetia</taxon>
        <taxon>Isosphaerales</taxon>
        <taxon>Isosphaeraceae</taxon>
        <taxon>Singulisphaera</taxon>
    </lineage>
</organism>
<dbReference type="HOGENOM" id="CLU_3173213_0_0_0"/>
<feature type="transmembrane region" description="Helical" evidence="1">
    <location>
        <begin position="12"/>
        <end position="32"/>
    </location>
</feature>
<dbReference type="EMBL" id="CP003364">
    <property type="protein sequence ID" value="AGA24879.1"/>
    <property type="molecule type" value="Genomic_DNA"/>
</dbReference>
<keyword evidence="1" id="KW-1133">Transmembrane helix</keyword>
<evidence type="ECO:0000256" key="1">
    <source>
        <dbReference type="SAM" id="Phobius"/>
    </source>
</evidence>
<keyword evidence="3" id="KW-1185">Reference proteome</keyword>
<sequence length="47" mass="5074">MLSFVPFPSVPFSPATVAYSFALLANLVLVRLHQGDAALLISSIHDF</sequence>
<protein>
    <submittedName>
        <fullName evidence="2">Uncharacterized protein</fullName>
    </submittedName>
</protein>
<proteinExistence type="predicted"/>